<evidence type="ECO:0000256" key="6">
    <source>
        <dbReference type="ARBA" id="ARBA00022840"/>
    </source>
</evidence>
<evidence type="ECO:0000313" key="12">
    <source>
        <dbReference type="WBParaSite" id="HDID_0001001901-mRNA-1"/>
    </source>
</evidence>
<accession>A0A0R3SWG0</accession>
<dbReference type="Pfam" id="PF12202">
    <property type="entry name" value="OSR1_C"/>
    <property type="match status" value="1"/>
</dbReference>
<reference evidence="12" key="1">
    <citation type="submission" date="2017-02" db="UniProtKB">
        <authorList>
            <consortium name="WormBaseParasite"/>
        </authorList>
    </citation>
    <scope>IDENTIFICATION</scope>
</reference>
<evidence type="ECO:0000256" key="7">
    <source>
        <dbReference type="ARBA" id="ARBA00047899"/>
    </source>
</evidence>
<gene>
    <name evidence="10" type="ORF">HDID_LOCUS10017</name>
</gene>
<keyword evidence="6" id="KW-0067">ATP-binding</keyword>
<keyword evidence="5" id="KW-0418">Kinase</keyword>
<dbReference type="Gene3D" id="3.10.20.90">
    <property type="entry name" value="Phosphatidylinositol 3-kinase Catalytic Subunit, Chain A, domain 1"/>
    <property type="match status" value="1"/>
</dbReference>
<protein>
    <recommendedName>
        <fullName evidence="1">non-specific serine/threonine protein kinase</fullName>
        <ecNumber evidence="1">2.7.11.1</ecNumber>
    </recommendedName>
</protein>
<evidence type="ECO:0000256" key="8">
    <source>
        <dbReference type="ARBA" id="ARBA00048679"/>
    </source>
</evidence>
<dbReference type="GO" id="GO:0004674">
    <property type="term" value="F:protein serine/threonine kinase activity"/>
    <property type="evidence" value="ECO:0007669"/>
    <property type="project" value="UniProtKB-KW"/>
</dbReference>
<dbReference type="WBParaSite" id="HDID_0001001901-mRNA-1">
    <property type="protein sequence ID" value="HDID_0001001901-mRNA-1"/>
    <property type="gene ID" value="HDID_0001001901"/>
</dbReference>
<name>A0A0R3SWG0_HYMDI</name>
<dbReference type="AlphaFoldDB" id="A0A0R3SWG0"/>
<feature type="domain" description="Serine/threonine-protein kinase OSR1/WNK CCT" evidence="9">
    <location>
        <begin position="24"/>
        <end position="56"/>
    </location>
</feature>
<evidence type="ECO:0000259" key="9">
    <source>
        <dbReference type="Pfam" id="PF12202"/>
    </source>
</evidence>
<dbReference type="EMBL" id="UYSG01011488">
    <property type="protein sequence ID" value="VDL62530.1"/>
    <property type="molecule type" value="Genomic_DNA"/>
</dbReference>
<evidence type="ECO:0000256" key="3">
    <source>
        <dbReference type="ARBA" id="ARBA00022679"/>
    </source>
</evidence>
<dbReference type="GO" id="GO:0005524">
    <property type="term" value="F:ATP binding"/>
    <property type="evidence" value="ECO:0007669"/>
    <property type="project" value="UniProtKB-KW"/>
</dbReference>
<comment type="catalytic activity">
    <reaction evidence="8">
        <text>L-seryl-[protein] + ATP = O-phospho-L-seryl-[protein] + ADP + H(+)</text>
        <dbReference type="Rhea" id="RHEA:17989"/>
        <dbReference type="Rhea" id="RHEA-COMP:9863"/>
        <dbReference type="Rhea" id="RHEA-COMP:11604"/>
        <dbReference type="ChEBI" id="CHEBI:15378"/>
        <dbReference type="ChEBI" id="CHEBI:29999"/>
        <dbReference type="ChEBI" id="CHEBI:30616"/>
        <dbReference type="ChEBI" id="CHEBI:83421"/>
        <dbReference type="ChEBI" id="CHEBI:456216"/>
        <dbReference type="EC" id="2.7.11.1"/>
    </reaction>
</comment>
<evidence type="ECO:0000256" key="4">
    <source>
        <dbReference type="ARBA" id="ARBA00022741"/>
    </source>
</evidence>
<dbReference type="EC" id="2.7.11.1" evidence="1"/>
<dbReference type="OrthoDB" id="8693905at2759"/>
<keyword evidence="3" id="KW-0808">Transferase</keyword>
<organism evidence="12">
    <name type="scientific">Hymenolepis diminuta</name>
    <name type="common">Rat tapeworm</name>
    <dbReference type="NCBI Taxonomy" id="6216"/>
    <lineage>
        <taxon>Eukaryota</taxon>
        <taxon>Metazoa</taxon>
        <taxon>Spiralia</taxon>
        <taxon>Lophotrochozoa</taxon>
        <taxon>Platyhelminthes</taxon>
        <taxon>Cestoda</taxon>
        <taxon>Eucestoda</taxon>
        <taxon>Cyclophyllidea</taxon>
        <taxon>Hymenolepididae</taxon>
        <taxon>Hymenolepis</taxon>
    </lineage>
</organism>
<comment type="catalytic activity">
    <reaction evidence="7">
        <text>L-threonyl-[protein] + ATP = O-phospho-L-threonyl-[protein] + ADP + H(+)</text>
        <dbReference type="Rhea" id="RHEA:46608"/>
        <dbReference type="Rhea" id="RHEA-COMP:11060"/>
        <dbReference type="Rhea" id="RHEA-COMP:11605"/>
        <dbReference type="ChEBI" id="CHEBI:15378"/>
        <dbReference type="ChEBI" id="CHEBI:30013"/>
        <dbReference type="ChEBI" id="CHEBI:30616"/>
        <dbReference type="ChEBI" id="CHEBI:61977"/>
        <dbReference type="ChEBI" id="CHEBI:456216"/>
        <dbReference type="EC" id="2.7.11.1"/>
    </reaction>
</comment>
<dbReference type="Proteomes" id="UP000274504">
    <property type="component" value="Unassembled WGS sequence"/>
</dbReference>
<evidence type="ECO:0000313" key="11">
    <source>
        <dbReference type="Proteomes" id="UP000274504"/>
    </source>
</evidence>
<keyword evidence="4" id="KW-0547">Nucleotide-binding</keyword>
<reference evidence="10 11" key="2">
    <citation type="submission" date="2018-11" db="EMBL/GenBank/DDBJ databases">
        <authorList>
            <consortium name="Pathogen Informatics"/>
        </authorList>
    </citation>
    <scope>NUCLEOTIDE SEQUENCE [LARGE SCALE GENOMIC DNA]</scope>
</reference>
<dbReference type="InterPro" id="IPR024678">
    <property type="entry name" value="Kinase_OSR1/WNK_CCT"/>
</dbReference>
<dbReference type="STRING" id="6216.A0A0R3SWG0"/>
<evidence type="ECO:0000256" key="5">
    <source>
        <dbReference type="ARBA" id="ARBA00022777"/>
    </source>
</evidence>
<evidence type="ECO:0000256" key="1">
    <source>
        <dbReference type="ARBA" id="ARBA00012513"/>
    </source>
</evidence>
<evidence type="ECO:0000256" key="2">
    <source>
        <dbReference type="ARBA" id="ARBA00022527"/>
    </source>
</evidence>
<sequence>MKALKRFTLGILTPETIKTRFLLDSADVLARELVEADLLDGCDSLIVAHHMSELVARPHEKEHCFPLNSSTPHGQVPVESELHGYAKLIIRPMEGAPQ</sequence>
<evidence type="ECO:0000313" key="10">
    <source>
        <dbReference type="EMBL" id="VDL62530.1"/>
    </source>
</evidence>
<proteinExistence type="predicted"/>
<keyword evidence="2" id="KW-0723">Serine/threonine-protein kinase</keyword>